<sequence>MQTRPQHKQPPLWRIYLIFLVPMVLSNFLQGFSGTLNGIYIGQMLGTHALAAISGMFPVVFFFISLVIGVGAGASVLIGQAWGANEPEKVKTIAGTALMLGVTLGLLAAVFGSLFARQALQALGTPADVLEEAVSYARIMMLIMPLLLVFVLFTQLLRGVSDTVSPLLALLLSTIVGLLLTPALIRGWLGFAPMGIQSAALAGMVGNALAMVYLTLRLRRKKHVLAPDRAMLAALKLDTVVLRKVLRIGLPTGLQMVVISISELIILTLVNRHGSDATAAYGAVTQIVNYVQFPALSIAITASILGAQAIGAGKTERIAPILRTGLYINLWLTGSLIILVYLLSHWLLGLFLTSPVVLAEAEHLLHIMLWSMLVFGFQAIVGGIMRASGVVLVPVTISILCIVAVQLPAAYLLSNHFGLEGVWMAFPIAYLTMLALQTTFYRLVWRHRKIERLV</sequence>
<dbReference type="PANTHER" id="PTHR43549">
    <property type="entry name" value="MULTIDRUG RESISTANCE PROTEIN YPNP-RELATED"/>
    <property type="match status" value="1"/>
</dbReference>
<dbReference type="PANTHER" id="PTHR43549:SF3">
    <property type="entry name" value="MULTIDRUG RESISTANCE PROTEIN YPNP-RELATED"/>
    <property type="match status" value="1"/>
</dbReference>
<dbReference type="Proteomes" id="UP000270487">
    <property type="component" value="Chromosome"/>
</dbReference>
<dbReference type="InterPro" id="IPR052031">
    <property type="entry name" value="Membrane_Transporter-Flippase"/>
</dbReference>
<feature type="transmembrane region" description="Helical" evidence="7">
    <location>
        <begin position="324"/>
        <end position="344"/>
    </location>
</feature>
<dbReference type="GeneID" id="30322440"/>
<dbReference type="GO" id="GO:0042910">
    <property type="term" value="F:xenobiotic transmembrane transporter activity"/>
    <property type="evidence" value="ECO:0007669"/>
    <property type="project" value="InterPro"/>
</dbReference>
<dbReference type="NCBIfam" id="TIGR00797">
    <property type="entry name" value="matE"/>
    <property type="match status" value="1"/>
</dbReference>
<keyword evidence="4 7" id="KW-0812">Transmembrane</keyword>
<keyword evidence="2" id="KW-0813">Transport</keyword>
<feature type="transmembrane region" description="Helical" evidence="7">
    <location>
        <begin position="136"/>
        <end position="157"/>
    </location>
</feature>
<protein>
    <submittedName>
        <fullName evidence="9">Multidrug export protein mepA</fullName>
    </submittedName>
</protein>
<feature type="transmembrane region" description="Helical" evidence="7">
    <location>
        <begin position="364"/>
        <end position="384"/>
    </location>
</feature>
<feature type="transmembrane region" description="Helical" evidence="7">
    <location>
        <begin position="423"/>
        <end position="444"/>
    </location>
</feature>
<evidence type="ECO:0000256" key="7">
    <source>
        <dbReference type="SAM" id="Phobius"/>
    </source>
</evidence>
<dbReference type="PIRSF" id="PIRSF006603">
    <property type="entry name" value="DinF"/>
    <property type="match status" value="1"/>
</dbReference>
<gene>
    <name evidence="9" type="primary">mepA_1</name>
    <name evidence="9" type="ORF">NCTC12965_04756</name>
    <name evidence="8" type="ORF">NCTC13193_02635</name>
</gene>
<name>A0A0F7HF31_SERFO</name>
<comment type="subcellular location">
    <subcellularLocation>
        <location evidence="1">Cell inner membrane</location>
        <topology evidence="1">Multi-pass membrane protein</topology>
    </subcellularLocation>
</comment>
<dbReference type="PRINTS" id="PR00173">
    <property type="entry name" value="EDTRNSPORT"/>
</dbReference>
<organism evidence="9">
    <name type="scientific">Serratia fonticola</name>
    <dbReference type="NCBI Taxonomy" id="47917"/>
    <lineage>
        <taxon>Bacteria</taxon>
        <taxon>Pseudomonadati</taxon>
        <taxon>Pseudomonadota</taxon>
        <taxon>Gammaproteobacteria</taxon>
        <taxon>Enterobacterales</taxon>
        <taxon>Yersiniaceae</taxon>
        <taxon>Serratia</taxon>
    </lineage>
</organism>
<feature type="transmembrane region" description="Helical" evidence="7">
    <location>
        <begin position="391"/>
        <end position="411"/>
    </location>
</feature>
<evidence type="ECO:0000256" key="6">
    <source>
        <dbReference type="ARBA" id="ARBA00023136"/>
    </source>
</evidence>
<feature type="transmembrane region" description="Helical" evidence="7">
    <location>
        <begin position="290"/>
        <end position="312"/>
    </location>
</feature>
<evidence type="ECO:0000313" key="9">
    <source>
        <dbReference type="EMBL" id="VTR41961.1"/>
    </source>
</evidence>
<evidence type="ECO:0000313" key="10">
    <source>
        <dbReference type="Proteomes" id="UP000270487"/>
    </source>
</evidence>
<dbReference type="Pfam" id="PF01554">
    <property type="entry name" value="MatE"/>
    <property type="match status" value="2"/>
</dbReference>
<dbReference type="InterPro" id="IPR048279">
    <property type="entry name" value="MdtK-like"/>
</dbReference>
<keyword evidence="5 7" id="KW-1133">Transmembrane helix</keyword>
<evidence type="ECO:0000256" key="3">
    <source>
        <dbReference type="ARBA" id="ARBA00022475"/>
    </source>
</evidence>
<feature type="transmembrane region" description="Helical" evidence="7">
    <location>
        <begin position="195"/>
        <end position="216"/>
    </location>
</feature>
<keyword evidence="6 7" id="KW-0472">Membrane</keyword>
<dbReference type="KEGG" id="sfw:WN53_19890"/>
<feature type="transmembrane region" description="Helical" evidence="7">
    <location>
        <begin position="169"/>
        <end position="189"/>
    </location>
</feature>
<feature type="transmembrane region" description="Helical" evidence="7">
    <location>
        <begin position="12"/>
        <end position="29"/>
    </location>
</feature>
<proteinExistence type="predicted"/>
<dbReference type="STRING" id="47917.AV650_15255"/>
<dbReference type="RefSeq" id="WP_024485854.1">
    <property type="nucleotide sequence ID" value="NZ_CAMFLQ010000023.1"/>
</dbReference>
<dbReference type="AlphaFoldDB" id="A0A0F7HF31"/>
<feature type="transmembrane region" description="Helical" evidence="7">
    <location>
        <begin position="245"/>
        <end position="270"/>
    </location>
</feature>
<dbReference type="GO" id="GO:0015297">
    <property type="term" value="F:antiporter activity"/>
    <property type="evidence" value="ECO:0007669"/>
    <property type="project" value="InterPro"/>
</dbReference>
<evidence type="ECO:0000256" key="5">
    <source>
        <dbReference type="ARBA" id="ARBA00022989"/>
    </source>
</evidence>
<evidence type="ECO:0000256" key="4">
    <source>
        <dbReference type="ARBA" id="ARBA00022692"/>
    </source>
</evidence>
<dbReference type="EMBL" id="LR134492">
    <property type="protein sequence ID" value="VEI69362.1"/>
    <property type="molecule type" value="Genomic_DNA"/>
</dbReference>
<accession>A0A0F7HF31</accession>
<dbReference type="EMBL" id="CABEEZ010000102">
    <property type="protein sequence ID" value="VTR41961.1"/>
    <property type="molecule type" value="Genomic_DNA"/>
</dbReference>
<evidence type="ECO:0000313" key="8">
    <source>
        <dbReference type="EMBL" id="VEI69362.1"/>
    </source>
</evidence>
<feature type="transmembrane region" description="Helical" evidence="7">
    <location>
        <begin position="49"/>
        <end position="78"/>
    </location>
</feature>
<dbReference type="InterPro" id="IPR002528">
    <property type="entry name" value="MATE_fam"/>
</dbReference>
<keyword evidence="3" id="KW-1003">Cell membrane</keyword>
<evidence type="ECO:0000256" key="2">
    <source>
        <dbReference type="ARBA" id="ARBA00022448"/>
    </source>
</evidence>
<evidence type="ECO:0000256" key="1">
    <source>
        <dbReference type="ARBA" id="ARBA00004429"/>
    </source>
</evidence>
<feature type="transmembrane region" description="Helical" evidence="7">
    <location>
        <begin position="90"/>
        <end position="116"/>
    </location>
</feature>
<reference evidence="9" key="1">
    <citation type="submission" date="2019-05" db="EMBL/GenBank/DDBJ databases">
        <authorList>
            <consortium name="Pathogen Informatics"/>
        </authorList>
    </citation>
    <scope>NUCLEOTIDE SEQUENCE [LARGE SCALE GENOMIC DNA]</scope>
    <source>
        <strain evidence="9">NCTC12965</strain>
        <strain evidence="8 10">NCTC13193</strain>
    </source>
</reference>
<dbReference type="GO" id="GO:0005886">
    <property type="term" value="C:plasma membrane"/>
    <property type="evidence" value="ECO:0007669"/>
    <property type="project" value="UniProtKB-SubCell"/>
</dbReference>
<dbReference type="CDD" id="cd13138">
    <property type="entry name" value="MATE_yoeA_like"/>
    <property type="match status" value="1"/>
</dbReference>